<feature type="region of interest" description="Disordered" evidence="2">
    <location>
        <begin position="965"/>
        <end position="988"/>
    </location>
</feature>
<organism evidence="3 4">
    <name type="scientific">Edaphochlamys debaryana</name>
    <dbReference type="NCBI Taxonomy" id="47281"/>
    <lineage>
        <taxon>Eukaryota</taxon>
        <taxon>Viridiplantae</taxon>
        <taxon>Chlorophyta</taxon>
        <taxon>core chlorophytes</taxon>
        <taxon>Chlorophyceae</taxon>
        <taxon>CS clade</taxon>
        <taxon>Chlamydomonadales</taxon>
        <taxon>Chlamydomonadales incertae sedis</taxon>
        <taxon>Edaphochlamys</taxon>
    </lineage>
</organism>
<feature type="region of interest" description="Disordered" evidence="2">
    <location>
        <begin position="1050"/>
        <end position="1106"/>
    </location>
</feature>
<feature type="compositionally biased region" description="Low complexity" evidence="2">
    <location>
        <begin position="417"/>
        <end position="427"/>
    </location>
</feature>
<feature type="region of interest" description="Disordered" evidence="2">
    <location>
        <begin position="239"/>
        <end position="374"/>
    </location>
</feature>
<feature type="region of interest" description="Disordered" evidence="2">
    <location>
        <begin position="825"/>
        <end position="851"/>
    </location>
</feature>
<evidence type="ECO:0000313" key="4">
    <source>
        <dbReference type="Proteomes" id="UP000612055"/>
    </source>
</evidence>
<dbReference type="EMBL" id="JAEHOE010000143">
    <property type="protein sequence ID" value="KAG2484731.1"/>
    <property type="molecule type" value="Genomic_DNA"/>
</dbReference>
<feature type="compositionally biased region" description="Gly residues" evidence="2">
    <location>
        <begin position="441"/>
        <end position="451"/>
    </location>
</feature>
<keyword evidence="4" id="KW-1185">Reference proteome</keyword>
<accession>A0A835XM46</accession>
<feature type="region of interest" description="Disordered" evidence="2">
    <location>
        <begin position="392"/>
        <end position="494"/>
    </location>
</feature>
<feature type="compositionally biased region" description="Polar residues" evidence="2">
    <location>
        <begin position="1096"/>
        <end position="1106"/>
    </location>
</feature>
<gene>
    <name evidence="3" type="ORF">HYH03_016478</name>
</gene>
<evidence type="ECO:0000313" key="3">
    <source>
        <dbReference type="EMBL" id="KAG2484731.1"/>
    </source>
</evidence>
<name>A0A835XM46_9CHLO</name>
<feature type="compositionally biased region" description="Low complexity" evidence="2">
    <location>
        <begin position="294"/>
        <end position="310"/>
    </location>
</feature>
<proteinExistence type="predicted"/>
<feature type="compositionally biased region" description="Low complexity" evidence="2">
    <location>
        <begin position="331"/>
        <end position="349"/>
    </location>
</feature>
<feature type="coiled-coil region" evidence="1">
    <location>
        <begin position="166"/>
        <end position="193"/>
    </location>
</feature>
<feature type="compositionally biased region" description="Gly residues" evidence="2">
    <location>
        <begin position="978"/>
        <end position="988"/>
    </location>
</feature>
<dbReference type="AlphaFoldDB" id="A0A835XM46"/>
<protein>
    <submittedName>
        <fullName evidence="3">Uncharacterized protein</fullName>
    </submittedName>
</protein>
<evidence type="ECO:0000256" key="1">
    <source>
        <dbReference type="SAM" id="Coils"/>
    </source>
</evidence>
<feature type="coiled-coil region" evidence="1">
    <location>
        <begin position="553"/>
        <end position="588"/>
    </location>
</feature>
<dbReference type="OrthoDB" id="551273at2759"/>
<feature type="compositionally biased region" description="Basic and acidic residues" evidence="2">
    <location>
        <begin position="965"/>
        <end position="975"/>
    </location>
</feature>
<evidence type="ECO:0000256" key="2">
    <source>
        <dbReference type="SAM" id="MobiDB-lite"/>
    </source>
</evidence>
<feature type="compositionally biased region" description="Gly residues" evidence="2">
    <location>
        <begin position="460"/>
        <end position="473"/>
    </location>
</feature>
<sequence length="1106" mass="117051">MRRSSDSAGMRMVGGRVTFGEAAGSATSQHRLSGDAFVLPQGLSTASGAPYAPPRQQDPGALLQDFDSKLKSIQDVLSKYNATKAAQARGGTGAVAPSEPDVDRAATANSKRRAQAAARAAATGLELTAEDLAGRTGFEAPRRVKSAAPGATRALSLRIEYYRQHMNLAVEKAERAKAEQAALEAEKAAAEGDGGGAPRIDFVSANRRSIQSFGLPYPLQATIESLRDQGLDEFRRRGVPAATASGGGGSRPGSRPLSAVPAYARGSGGVSAAGGGGPAWRPFSAGRTGPPSRPFSSAPRPASSRPGGPAQAQAQVHEAWTAHVGGATHRSSAPSISSPSAAGPGLGPSVAWDTEAGPSESASVAGPGARGRSSTFLTQLQAQQAAYGVIEEGDDDGETGDGGDGRVFYDSPDPRTPSHASTPASPAAHHRPPRSAPPGVHGTGAGGGGRPPTGLSVQVPGGGAGVSPAGGGRQRPFTASAAVRRGSYDTSTVGARAGVDGRSLRLALTARPASGGSPTRRLDFIAEHVTLREQRAQHAMEVRERAAFIEAERRAAIANAAALRAQQRKEEEERAAAERAAAELAARQMQWTAVVGLCSKLHFLAEQVAEDRRVRSLRAMRKEAAVRIATWYKHILLRRRQIELVELMQRLKRLVKPYVARSRVVVRQVAAERIVHFLRYAESSNMAVVGVRKLKSGVEVLQTAWRNALLVRNLQQTALYNQITRLEKEVVINNKKNHRNVQLQMMRMGNTYDIMIPDATGYGTPGYAGGYGYGGGYGTSFRHRPSPSAGISMRSGGFAAAAALAGDSSRSLALSLYNEQSYASGGHTYKRGRSARERERLLPPPDPEEDHDEVLKAHMDIMPREMRERVVDSFLLEARKAHRKLLEKYSADKALYQARRPLEEMRLKMLRDAGFTKAQPELQPPEMPHMRIVYPRADLRELLKKAMALNQARLARIQEEAEAERQRWEEQRARNGDAGAGGGGGGGGVMWADQLEGATAGYGDSGHGYGGGGGGGLGYGGGGGGGGGSTARNASPLARRLAFLQHASMGRSVTSQGHGPGHGQPQSPGARRTPSRKGSMHSMHSMHGASLKKVMSRQSMFTDLDG</sequence>
<feature type="compositionally biased region" description="Acidic residues" evidence="2">
    <location>
        <begin position="392"/>
        <end position="401"/>
    </location>
</feature>
<comment type="caution">
    <text evidence="3">The sequence shown here is derived from an EMBL/GenBank/DDBJ whole genome shotgun (WGS) entry which is preliminary data.</text>
</comment>
<reference evidence="3" key="1">
    <citation type="journal article" date="2020" name="bioRxiv">
        <title>Comparative genomics of Chlamydomonas.</title>
        <authorList>
            <person name="Craig R.J."/>
            <person name="Hasan A.R."/>
            <person name="Ness R.W."/>
            <person name="Keightley P.D."/>
        </authorList>
    </citation>
    <scope>NUCLEOTIDE SEQUENCE</scope>
    <source>
        <strain evidence="3">CCAP 11/70</strain>
    </source>
</reference>
<dbReference type="Proteomes" id="UP000612055">
    <property type="component" value="Unassembled WGS sequence"/>
</dbReference>
<feature type="compositionally biased region" description="Gly residues" evidence="2">
    <location>
        <begin position="266"/>
        <end position="278"/>
    </location>
</feature>
<feature type="compositionally biased region" description="Low complexity" evidence="2">
    <location>
        <begin position="252"/>
        <end position="265"/>
    </location>
</feature>
<keyword evidence="1" id="KW-0175">Coiled coil</keyword>